<dbReference type="EMBL" id="CAWUHB010000040">
    <property type="protein sequence ID" value="CAK7227603.1"/>
    <property type="molecule type" value="Genomic_DNA"/>
</dbReference>
<sequence length="186" mass="21003">MRYMTPDTPGTRSLESPVARRTEKGEEDKATMAMATALPSKREVTTPSATPTPTPSPTKAAESVETRKPARRAIRTYGKKRPLVEDTSKGNIVSQPVKRQKTTATQETTAQTAQVEMARPSTPKAHDFDVDEISRQLLKEAEEAERPNYYEEQEAVLANRASCATFNRLNHEAWPLYRRRHFCNNR</sequence>
<organism evidence="2 3">
    <name type="scientific">Sporothrix curviconia</name>
    <dbReference type="NCBI Taxonomy" id="1260050"/>
    <lineage>
        <taxon>Eukaryota</taxon>
        <taxon>Fungi</taxon>
        <taxon>Dikarya</taxon>
        <taxon>Ascomycota</taxon>
        <taxon>Pezizomycotina</taxon>
        <taxon>Sordariomycetes</taxon>
        <taxon>Sordariomycetidae</taxon>
        <taxon>Ophiostomatales</taxon>
        <taxon>Ophiostomataceae</taxon>
        <taxon>Sporothrix</taxon>
    </lineage>
</organism>
<feature type="region of interest" description="Disordered" evidence="1">
    <location>
        <begin position="1"/>
        <end position="130"/>
    </location>
</feature>
<proteinExistence type="predicted"/>
<feature type="compositionally biased region" description="Low complexity" evidence="1">
    <location>
        <begin position="102"/>
        <end position="114"/>
    </location>
</feature>
<evidence type="ECO:0000256" key="1">
    <source>
        <dbReference type="SAM" id="MobiDB-lite"/>
    </source>
</evidence>
<evidence type="ECO:0000313" key="3">
    <source>
        <dbReference type="Proteomes" id="UP001642405"/>
    </source>
</evidence>
<name>A0ABP0C6S9_9PEZI</name>
<keyword evidence="3" id="KW-1185">Reference proteome</keyword>
<accession>A0ABP0C6S9</accession>
<reference evidence="2 3" key="1">
    <citation type="submission" date="2024-01" db="EMBL/GenBank/DDBJ databases">
        <authorList>
            <person name="Allen C."/>
            <person name="Tagirdzhanova G."/>
        </authorList>
    </citation>
    <scope>NUCLEOTIDE SEQUENCE [LARGE SCALE GENOMIC DNA]</scope>
</reference>
<protein>
    <submittedName>
        <fullName evidence="2">Uncharacterized protein</fullName>
    </submittedName>
</protein>
<feature type="compositionally biased region" description="Basic and acidic residues" evidence="1">
    <location>
        <begin position="18"/>
        <end position="30"/>
    </location>
</feature>
<dbReference type="Proteomes" id="UP001642405">
    <property type="component" value="Unassembled WGS sequence"/>
</dbReference>
<feature type="compositionally biased region" description="Basic residues" evidence="1">
    <location>
        <begin position="69"/>
        <end position="81"/>
    </location>
</feature>
<gene>
    <name evidence="2" type="ORF">SCUCBS95973_006598</name>
</gene>
<evidence type="ECO:0000313" key="2">
    <source>
        <dbReference type="EMBL" id="CAK7227603.1"/>
    </source>
</evidence>
<comment type="caution">
    <text evidence="2">The sequence shown here is derived from an EMBL/GenBank/DDBJ whole genome shotgun (WGS) entry which is preliminary data.</text>
</comment>